<sequence length="137" mass="15273">MDLGFMDTRYSVEPAWRPWTKFSRGRTIAQAETFVFSQAATTVSTCQARTRQPSSTDTHQWWSSPLPSIADVRKDPRYLAGAINLFTQNSSPTYSTNKPLPFTTTTTATLAGVAQSVERVALSLQSEITSRSWYVSI</sequence>
<organism evidence="1 2">
    <name type="scientific">Dothistroma septosporum (strain NZE10 / CBS 128990)</name>
    <name type="common">Red band needle blight fungus</name>
    <name type="synonym">Mycosphaerella pini</name>
    <dbReference type="NCBI Taxonomy" id="675120"/>
    <lineage>
        <taxon>Eukaryota</taxon>
        <taxon>Fungi</taxon>
        <taxon>Dikarya</taxon>
        <taxon>Ascomycota</taxon>
        <taxon>Pezizomycotina</taxon>
        <taxon>Dothideomycetes</taxon>
        <taxon>Dothideomycetidae</taxon>
        <taxon>Mycosphaerellales</taxon>
        <taxon>Mycosphaerellaceae</taxon>
        <taxon>Dothistroma</taxon>
    </lineage>
</organism>
<dbReference type="AlphaFoldDB" id="N1Q023"/>
<proteinExistence type="predicted"/>
<protein>
    <submittedName>
        <fullName evidence="1">Uncharacterized protein</fullName>
    </submittedName>
</protein>
<evidence type="ECO:0000313" key="1">
    <source>
        <dbReference type="EMBL" id="EME49101.1"/>
    </source>
</evidence>
<accession>N1Q023</accession>
<evidence type="ECO:0000313" key="2">
    <source>
        <dbReference type="Proteomes" id="UP000016933"/>
    </source>
</evidence>
<gene>
    <name evidence="1" type="ORF">DOTSEDRAFT_142749</name>
</gene>
<reference evidence="2" key="1">
    <citation type="journal article" date="2012" name="PLoS Genet.">
        <title>The genomes of the fungal plant pathogens Cladosporium fulvum and Dothistroma septosporum reveal adaptation to different hosts and lifestyles but also signatures of common ancestry.</title>
        <authorList>
            <person name="de Wit P.J.G.M."/>
            <person name="van der Burgt A."/>
            <person name="Oekmen B."/>
            <person name="Stergiopoulos I."/>
            <person name="Abd-Elsalam K.A."/>
            <person name="Aerts A.L."/>
            <person name="Bahkali A.H."/>
            <person name="Beenen H.G."/>
            <person name="Chettri P."/>
            <person name="Cox M.P."/>
            <person name="Datema E."/>
            <person name="de Vries R.P."/>
            <person name="Dhillon B."/>
            <person name="Ganley A.R."/>
            <person name="Griffiths S.A."/>
            <person name="Guo Y."/>
            <person name="Hamelin R.C."/>
            <person name="Henrissat B."/>
            <person name="Kabir M.S."/>
            <person name="Jashni M.K."/>
            <person name="Kema G."/>
            <person name="Klaubauf S."/>
            <person name="Lapidus A."/>
            <person name="Levasseur A."/>
            <person name="Lindquist E."/>
            <person name="Mehrabi R."/>
            <person name="Ohm R.A."/>
            <person name="Owen T.J."/>
            <person name="Salamov A."/>
            <person name="Schwelm A."/>
            <person name="Schijlen E."/>
            <person name="Sun H."/>
            <person name="van den Burg H.A."/>
            <person name="van Ham R.C.H.J."/>
            <person name="Zhang S."/>
            <person name="Goodwin S.B."/>
            <person name="Grigoriev I.V."/>
            <person name="Collemare J."/>
            <person name="Bradshaw R.E."/>
        </authorList>
    </citation>
    <scope>NUCLEOTIDE SEQUENCE [LARGE SCALE GENOMIC DNA]</scope>
    <source>
        <strain evidence="2">NZE10 / CBS 128990</strain>
    </source>
</reference>
<dbReference type="HOGENOM" id="CLU_1865070_0_0_1"/>
<reference evidence="1 2" key="2">
    <citation type="journal article" date="2012" name="PLoS Pathog.">
        <title>Diverse lifestyles and strategies of plant pathogenesis encoded in the genomes of eighteen Dothideomycetes fungi.</title>
        <authorList>
            <person name="Ohm R.A."/>
            <person name="Feau N."/>
            <person name="Henrissat B."/>
            <person name="Schoch C.L."/>
            <person name="Horwitz B.A."/>
            <person name="Barry K.W."/>
            <person name="Condon B.J."/>
            <person name="Copeland A.C."/>
            <person name="Dhillon B."/>
            <person name="Glaser F."/>
            <person name="Hesse C.N."/>
            <person name="Kosti I."/>
            <person name="LaButti K."/>
            <person name="Lindquist E.A."/>
            <person name="Lucas S."/>
            <person name="Salamov A.A."/>
            <person name="Bradshaw R.E."/>
            <person name="Ciuffetti L."/>
            <person name="Hamelin R.C."/>
            <person name="Kema G.H.J."/>
            <person name="Lawrence C."/>
            <person name="Scott J.A."/>
            <person name="Spatafora J.W."/>
            <person name="Turgeon B.G."/>
            <person name="de Wit P.J.G.M."/>
            <person name="Zhong S."/>
            <person name="Goodwin S.B."/>
            <person name="Grigoriev I.V."/>
        </authorList>
    </citation>
    <scope>NUCLEOTIDE SEQUENCE [LARGE SCALE GENOMIC DNA]</scope>
    <source>
        <strain evidence="2">NZE10 / CBS 128990</strain>
    </source>
</reference>
<keyword evidence="2" id="KW-1185">Reference proteome</keyword>
<name>N1Q023_DOTSN</name>
<dbReference type="EMBL" id="KB446535">
    <property type="protein sequence ID" value="EME49101.1"/>
    <property type="molecule type" value="Genomic_DNA"/>
</dbReference>
<dbReference type="Proteomes" id="UP000016933">
    <property type="component" value="Unassembled WGS sequence"/>
</dbReference>